<dbReference type="RefSeq" id="WP_347323609.1">
    <property type="nucleotide sequence ID" value="NZ_JBCGUH010000002.1"/>
</dbReference>
<dbReference type="Proteomes" id="UP001597233">
    <property type="component" value="Unassembled WGS sequence"/>
</dbReference>
<dbReference type="PANTHER" id="PTHR43861">
    <property type="entry name" value="TRANS-ACONITATE 2-METHYLTRANSFERASE-RELATED"/>
    <property type="match status" value="1"/>
</dbReference>
<evidence type="ECO:0000313" key="5">
    <source>
        <dbReference type="Proteomes" id="UP001597233"/>
    </source>
</evidence>
<dbReference type="Gene3D" id="3.40.50.150">
    <property type="entry name" value="Vaccinia Virus protein VP39"/>
    <property type="match status" value="1"/>
</dbReference>
<dbReference type="GO" id="GO:0032259">
    <property type="term" value="P:methylation"/>
    <property type="evidence" value="ECO:0007669"/>
    <property type="project" value="UniProtKB-KW"/>
</dbReference>
<keyword evidence="5" id="KW-1185">Reference proteome</keyword>
<dbReference type="GO" id="GO:0008168">
    <property type="term" value="F:methyltransferase activity"/>
    <property type="evidence" value="ECO:0007669"/>
    <property type="project" value="UniProtKB-KW"/>
</dbReference>
<dbReference type="CDD" id="cd02440">
    <property type="entry name" value="AdoMet_MTases"/>
    <property type="match status" value="1"/>
</dbReference>
<dbReference type="Pfam" id="PF13649">
    <property type="entry name" value="Methyltransf_25"/>
    <property type="match status" value="1"/>
</dbReference>
<protein>
    <submittedName>
        <fullName evidence="4">Class I SAM-dependent methyltransferase</fullName>
    </submittedName>
</protein>
<organism evidence="4 5">
    <name type="scientific">Paenibacillus wenxiniae</name>
    <dbReference type="NCBI Taxonomy" id="1636843"/>
    <lineage>
        <taxon>Bacteria</taxon>
        <taxon>Bacillati</taxon>
        <taxon>Bacillota</taxon>
        <taxon>Bacilli</taxon>
        <taxon>Bacillales</taxon>
        <taxon>Paenibacillaceae</taxon>
        <taxon>Paenibacillus</taxon>
    </lineage>
</organism>
<keyword evidence="2" id="KW-0808">Transferase</keyword>
<dbReference type="PANTHER" id="PTHR43861:SF1">
    <property type="entry name" value="TRANS-ACONITATE 2-METHYLTRANSFERASE"/>
    <property type="match status" value="1"/>
</dbReference>
<dbReference type="SUPFAM" id="SSF53335">
    <property type="entry name" value="S-adenosyl-L-methionine-dependent methyltransferases"/>
    <property type="match status" value="1"/>
</dbReference>
<comment type="caution">
    <text evidence="4">The sequence shown here is derived from an EMBL/GenBank/DDBJ whole genome shotgun (WGS) entry which is preliminary data.</text>
</comment>
<dbReference type="EMBL" id="JBHUEH010000032">
    <property type="protein sequence ID" value="MFD1888126.1"/>
    <property type="molecule type" value="Genomic_DNA"/>
</dbReference>
<reference evidence="5" key="1">
    <citation type="journal article" date="2019" name="Int. J. Syst. Evol. Microbiol.">
        <title>The Global Catalogue of Microorganisms (GCM) 10K type strain sequencing project: providing services to taxonomists for standard genome sequencing and annotation.</title>
        <authorList>
            <consortium name="The Broad Institute Genomics Platform"/>
            <consortium name="The Broad Institute Genome Sequencing Center for Infectious Disease"/>
            <person name="Wu L."/>
            <person name="Ma J."/>
        </authorList>
    </citation>
    <scope>NUCLEOTIDE SEQUENCE [LARGE SCALE GENOMIC DNA]</scope>
    <source>
        <strain evidence="5">CCUG 54950</strain>
    </source>
</reference>
<name>A0ABW4RP59_9BACL</name>
<evidence type="ECO:0000259" key="3">
    <source>
        <dbReference type="Pfam" id="PF13649"/>
    </source>
</evidence>
<evidence type="ECO:0000256" key="1">
    <source>
        <dbReference type="ARBA" id="ARBA00022603"/>
    </source>
</evidence>
<evidence type="ECO:0000313" key="4">
    <source>
        <dbReference type="EMBL" id="MFD1888126.1"/>
    </source>
</evidence>
<feature type="domain" description="Methyltransferase" evidence="3">
    <location>
        <begin position="41"/>
        <end position="134"/>
    </location>
</feature>
<sequence>MIDHDNLEEYSDPIHYDLEFGGETKKYQFYLDSAKEMPGTVLELACGTGLVTLPLAEAGIAIVGVDIAEPMLAYARVKGQGLPAHFIQADARTFQSDQRFSLIYLTGNAFQAFLSDEDQLALLRTVHQHLQPGGRFIFETRNPAATDLSDEEESPWSTFTDQDGQLVQVSGSQTYDASRSIMHWVTYRTWPHKRTISRIACRFTDHDALIELLTSNGFEIQHQYADWDRTPFVPSSDLMIMVCAKAES</sequence>
<keyword evidence="1 4" id="KW-0489">Methyltransferase</keyword>
<proteinExistence type="predicted"/>
<dbReference type="InterPro" id="IPR041698">
    <property type="entry name" value="Methyltransf_25"/>
</dbReference>
<gene>
    <name evidence="4" type="ORF">ACFSC9_21815</name>
</gene>
<evidence type="ECO:0000256" key="2">
    <source>
        <dbReference type="ARBA" id="ARBA00022679"/>
    </source>
</evidence>
<dbReference type="InterPro" id="IPR029063">
    <property type="entry name" value="SAM-dependent_MTases_sf"/>
</dbReference>
<accession>A0ABW4RP59</accession>